<dbReference type="SUPFAM" id="SSF161111">
    <property type="entry name" value="Cation efflux protein transmembrane domain-like"/>
    <property type="match status" value="1"/>
</dbReference>
<dbReference type="KEGG" id="pna:Pnap_1531"/>
<dbReference type="Pfam" id="PF01545">
    <property type="entry name" value="Cation_efflux"/>
    <property type="match status" value="1"/>
</dbReference>
<evidence type="ECO:0000256" key="5">
    <source>
        <dbReference type="ARBA" id="ARBA00022989"/>
    </source>
</evidence>
<evidence type="ECO:0000313" key="11">
    <source>
        <dbReference type="EMBL" id="ABM36845.1"/>
    </source>
</evidence>
<evidence type="ECO:0000259" key="10">
    <source>
        <dbReference type="Pfam" id="PF16916"/>
    </source>
</evidence>
<feature type="domain" description="Cation efflux protein transmembrane" evidence="9">
    <location>
        <begin position="29"/>
        <end position="222"/>
    </location>
</feature>
<dbReference type="NCBIfam" id="TIGR01297">
    <property type="entry name" value="CDF"/>
    <property type="match status" value="1"/>
</dbReference>
<feature type="transmembrane region" description="Helical" evidence="8">
    <location>
        <begin position="96"/>
        <end position="117"/>
    </location>
</feature>
<feature type="compositionally biased region" description="Acidic residues" evidence="7">
    <location>
        <begin position="1"/>
        <end position="11"/>
    </location>
</feature>
<evidence type="ECO:0000256" key="3">
    <source>
        <dbReference type="ARBA" id="ARBA00022448"/>
    </source>
</evidence>
<evidence type="ECO:0000256" key="1">
    <source>
        <dbReference type="ARBA" id="ARBA00004141"/>
    </source>
</evidence>
<dbReference type="Pfam" id="PF16916">
    <property type="entry name" value="ZT_dimer"/>
    <property type="match status" value="1"/>
</dbReference>
<dbReference type="OrthoDB" id="9806522at2"/>
<dbReference type="GO" id="GO:0016020">
    <property type="term" value="C:membrane"/>
    <property type="evidence" value="ECO:0007669"/>
    <property type="project" value="UniProtKB-SubCell"/>
</dbReference>
<keyword evidence="4 8" id="KW-0812">Transmembrane</keyword>
<dbReference type="SUPFAM" id="SSF160240">
    <property type="entry name" value="Cation efflux protein cytoplasmic domain-like"/>
    <property type="match status" value="1"/>
</dbReference>
<dbReference type="PANTHER" id="PTHR43840:SF15">
    <property type="entry name" value="MITOCHONDRIAL METAL TRANSPORTER 1-RELATED"/>
    <property type="match status" value="1"/>
</dbReference>
<keyword evidence="3" id="KW-0813">Transport</keyword>
<keyword evidence="5 8" id="KW-1133">Transmembrane helix</keyword>
<comment type="subcellular location">
    <subcellularLocation>
        <location evidence="1">Membrane</location>
        <topology evidence="1">Multi-pass membrane protein</topology>
    </subcellularLocation>
</comment>
<evidence type="ECO:0000256" key="8">
    <source>
        <dbReference type="SAM" id="Phobius"/>
    </source>
</evidence>
<evidence type="ECO:0000256" key="2">
    <source>
        <dbReference type="ARBA" id="ARBA00008114"/>
    </source>
</evidence>
<dbReference type="InterPro" id="IPR050291">
    <property type="entry name" value="CDF_Transporter"/>
</dbReference>
<evidence type="ECO:0000256" key="7">
    <source>
        <dbReference type="SAM" id="MobiDB-lite"/>
    </source>
</evidence>
<dbReference type="Gene3D" id="3.30.70.1350">
    <property type="entry name" value="Cation efflux protein, cytoplasmic domain"/>
    <property type="match status" value="1"/>
</dbReference>
<dbReference type="InterPro" id="IPR002524">
    <property type="entry name" value="Cation_efflux"/>
</dbReference>
<reference evidence="12" key="1">
    <citation type="journal article" date="2009" name="Environ. Microbiol.">
        <title>The genome of Polaromonas naphthalenivorans strain CJ2, isolated from coal tar-contaminated sediment, reveals physiological and metabolic versatility and evolution through extensive horizontal gene transfer.</title>
        <authorList>
            <person name="Yagi J.M."/>
            <person name="Sims D."/>
            <person name="Brettin T."/>
            <person name="Bruce D."/>
            <person name="Madsen E.L."/>
        </authorList>
    </citation>
    <scope>NUCLEOTIDE SEQUENCE [LARGE SCALE GENOMIC DNA]</scope>
    <source>
        <strain evidence="12">CJ2</strain>
    </source>
</reference>
<evidence type="ECO:0000259" key="9">
    <source>
        <dbReference type="Pfam" id="PF01545"/>
    </source>
</evidence>
<dbReference type="RefSeq" id="WP_011800932.1">
    <property type="nucleotide sequence ID" value="NC_008781.1"/>
</dbReference>
<dbReference type="Gene3D" id="1.20.1510.10">
    <property type="entry name" value="Cation efflux protein transmembrane domain"/>
    <property type="match status" value="1"/>
</dbReference>
<protein>
    <submittedName>
        <fullName evidence="11">Cation diffusion facilitator family transporter</fullName>
    </submittedName>
</protein>
<dbReference type="EMBL" id="CP000529">
    <property type="protein sequence ID" value="ABM36845.1"/>
    <property type="molecule type" value="Genomic_DNA"/>
</dbReference>
<proteinExistence type="inferred from homology"/>
<dbReference type="Proteomes" id="UP000000644">
    <property type="component" value="Chromosome"/>
</dbReference>
<gene>
    <name evidence="11" type="ordered locus">Pnap_1531</name>
</gene>
<keyword evidence="12" id="KW-1185">Reference proteome</keyword>
<keyword evidence="6 8" id="KW-0472">Membrane</keyword>
<evidence type="ECO:0000313" key="12">
    <source>
        <dbReference type="Proteomes" id="UP000000644"/>
    </source>
</evidence>
<feature type="transmembrane region" description="Helical" evidence="8">
    <location>
        <begin position="129"/>
        <end position="152"/>
    </location>
</feature>
<dbReference type="InterPro" id="IPR036837">
    <property type="entry name" value="Cation_efflux_CTD_sf"/>
</dbReference>
<dbReference type="eggNOG" id="COG0053">
    <property type="taxonomic scope" value="Bacteria"/>
</dbReference>
<sequence length="317" mass="34311">MKFNDLADDTEDSQHGPAERAAAASRSTWVSVGVNIVLTVGQIGAGILSKSQGLIADGIHSLSDLVADFVVLFAGHHSKKDADQDHPYGHQRFETAASLALGVILLVVGTGMLWSAIGKLQSPETVPQVHASALWVVGIALIAKESLFRYMLAVAKRVKSSMLVANAWHARSDAASSLVVGIGIIGNLAGYPILDPIAALIVGFMVTRMGWEFGWDALHDLMDRAVDEQEVEAIRQTLIETPGVSDVHDVRTRKMGDMIVVDAHIEVDASISVEAGHDIAVEARQRVLKRHRVLNLMTHVDPWKRPDLDHAGWTPKD</sequence>
<dbReference type="FunFam" id="1.20.1510.10:FF:000006">
    <property type="entry name" value="Divalent cation efflux transporter"/>
    <property type="match status" value="1"/>
</dbReference>
<dbReference type="InterPro" id="IPR027470">
    <property type="entry name" value="Cation_efflux_CTD"/>
</dbReference>
<feature type="region of interest" description="Disordered" evidence="7">
    <location>
        <begin position="1"/>
        <end position="20"/>
    </location>
</feature>
<dbReference type="HOGENOM" id="CLU_013430_3_3_4"/>
<dbReference type="InterPro" id="IPR027469">
    <property type="entry name" value="Cation_efflux_TMD_sf"/>
</dbReference>
<dbReference type="PANTHER" id="PTHR43840">
    <property type="entry name" value="MITOCHONDRIAL METAL TRANSPORTER 1-RELATED"/>
    <property type="match status" value="1"/>
</dbReference>
<dbReference type="InterPro" id="IPR058533">
    <property type="entry name" value="Cation_efflux_TM"/>
</dbReference>
<dbReference type="STRING" id="365044.Pnap_1531"/>
<dbReference type="AlphaFoldDB" id="A1VMG7"/>
<accession>A1VMG7</accession>
<name>A1VMG7_POLNA</name>
<feature type="domain" description="Cation efflux protein cytoplasmic" evidence="10">
    <location>
        <begin position="227"/>
        <end position="302"/>
    </location>
</feature>
<comment type="similarity">
    <text evidence="2">Belongs to the cation diffusion facilitator (CDF) transporter (TC 2.A.4) family.</text>
</comment>
<dbReference type="GO" id="GO:0008324">
    <property type="term" value="F:monoatomic cation transmembrane transporter activity"/>
    <property type="evidence" value="ECO:0007669"/>
    <property type="project" value="InterPro"/>
</dbReference>
<organism evidence="11 12">
    <name type="scientific">Polaromonas naphthalenivorans (strain CJ2)</name>
    <dbReference type="NCBI Taxonomy" id="365044"/>
    <lineage>
        <taxon>Bacteria</taxon>
        <taxon>Pseudomonadati</taxon>
        <taxon>Pseudomonadota</taxon>
        <taxon>Betaproteobacteria</taxon>
        <taxon>Burkholderiales</taxon>
        <taxon>Comamonadaceae</taxon>
        <taxon>Polaromonas</taxon>
    </lineage>
</organism>
<evidence type="ECO:0000256" key="4">
    <source>
        <dbReference type="ARBA" id="ARBA00022692"/>
    </source>
</evidence>
<evidence type="ECO:0000256" key="6">
    <source>
        <dbReference type="ARBA" id="ARBA00023136"/>
    </source>
</evidence>